<dbReference type="GO" id="GO:0019825">
    <property type="term" value="F:oxygen binding"/>
    <property type="evidence" value="ECO:0007669"/>
    <property type="project" value="InterPro"/>
</dbReference>
<sequence>MLRYTMVFAKLSRRVNCKAAPDMGGLLDRLRGRPRIQPSRIRTVFNSHIGCHQDYFYKVIVNVMHRDDGMGEILMPKQHAENDAEKEFVLRLLADRIGAFFHSILMVGIFFVITEEETLANPHEMKKLCYNLGQQHSAYSRETFKLTYWDSFTLALLEELENRGGIPREDLRAWQALLHIISENMLAGYLDARSAMRQ</sequence>
<dbReference type="STRING" id="51031.W2T4P1"/>
<dbReference type="InterPro" id="IPR012292">
    <property type="entry name" value="Globin/Proto"/>
</dbReference>
<dbReference type="InterPro" id="IPR044399">
    <property type="entry name" value="Mb-like_M"/>
</dbReference>
<evidence type="ECO:0000313" key="2">
    <source>
        <dbReference type="Proteomes" id="UP000053676"/>
    </source>
</evidence>
<dbReference type="EMBL" id="KI660204">
    <property type="protein sequence ID" value="ETN76843.1"/>
    <property type="molecule type" value="Genomic_DNA"/>
</dbReference>
<evidence type="ECO:0000313" key="1">
    <source>
        <dbReference type="EMBL" id="ETN76843.1"/>
    </source>
</evidence>
<dbReference type="OMA" id="CYDLGRQ"/>
<reference evidence="2" key="1">
    <citation type="journal article" date="2014" name="Nat. Genet.">
        <title>Genome of the human hookworm Necator americanus.</title>
        <authorList>
            <person name="Tang Y.T."/>
            <person name="Gao X."/>
            <person name="Rosa B.A."/>
            <person name="Abubucker S."/>
            <person name="Hallsworth-Pepin K."/>
            <person name="Martin J."/>
            <person name="Tyagi R."/>
            <person name="Heizer E."/>
            <person name="Zhang X."/>
            <person name="Bhonagiri-Palsikar V."/>
            <person name="Minx P."/>
            <person name="Warren W.C."/>
            <person name="Wang Q."/>
            <person name="Zhan B."/>
            <person name="Hotez P.J."/>
            <person name="Sternberg P.W."/>
            <person name="Dougall A."/>
            <person name="Gaze S.T."/>
            <person name="Mulvenna J."/>
            <person name="Sotillo J."/>
            <person name="Ranganathan S."/>
            <person name="Rabelo E.M."/>
            <person name="Wilson R.K."/>
            <person name="Felgner P.L."/>
            <person name="Bethony J."/>
            <person name="Hawdon J.M."/>
            <person name="Gasser R.B."/>
            <person name="Loukas A."/>
            <person name="Mitreva M."/>
        </authorList>
    </citation>
    <scope>NUCLEOTIDE SEQUENCE [LARGE SCALE GENOMIC DNA]</scope>
</reference>
<dbReference type="OrthoDB" id="5781842at2759"/>
<name>W2T4P1_NECAM</name>
<dbReference type="Gene3D" id="1.10.490.10">
    <property type="entry name" value="Globins"/>
    <property type="match status" value="1"/>
</dbReference>
<gene>
    <name evidence="1" type="ORF">NECAME_11391</name>
</gene>
<dbReference type="GO" id="GO:0020037">
    <property type="term" value="F:heme binding"/>
    <property type="evidence" value="ECO:0007669"/>
    <property type="project" value="InterPro"/>
</dbReference>
<dbReference type="Proteomes" id="UP000053676">
    <property type="component" value="Unassembled WGS sequence"/>
</dbReference>
<dbReference type="KEGG" id="nai:NECAME_11391"/>
<proteinExistence type="predicted"/>
<keyword evidence="2" id="KW-1185">Reference proteome</keyword>
<protein>
    <recommendedName>
        <fullName evidence="3">Globin</fullName>
    </recommendedName>
</protein>
<accession>W2T4P1</accession>
<evidence type="ECO:0008006" key="3">
    <source>
        <dbReference type="Google" id="ProtNLM"/>
    </source>
</evidence>
<dbReference type="AlphaFoldDB" id="W2T4P1"/>
<dbReference type="CDD" id="cd01040">
    <property type="entry name" value="Mb-like"/>
    <property type="match status" value="1"/>
</dbReference>
<organism evidence="1 2">
    <name type="scientific">Necator americanus</name>
    <name type="common">Human hookworm</name>
    <dbReference type="NCBI Taxonomy" id="51031"/>
    <lineage>
        <taxon>Eukaryota</taxon>
        <taxon>Metazoa</taxon>
        <taxon>Ecdysozoa</taxon>
        <taxon>Nematoda</taxon>
        <taxon>Chromadorea</taxon>
        <taxon>Rhabditida</taxon>
        <taxon>Rhabditina</taxon>
        <taxon>Rhabditomorpha</taxon>
        <taxon>Strongyloidea</taxon>
        <taxon>Ancylostomatidae</taxon>
        <taxon>Bunostominae</taxon>
        <taxon>Necator</taxon>
    </lineage>
</organism>